<comment type="caution">
    <text evidence="11">The sequence shown here is derived from an EMBL/GenBank/DDBJ whole genome shotgun (WGS) entry which is preliminary data.</text>
</comment>
<dbReference type="Pfam" id="PF00762">
    <property type="entry name" value="Ferrochelatase"/>
    <property type="match status" value="1"/>
</dbReference>
<proteinExistence type="inferred from homology"/>
<comment type="subcellular location">
    <subcellularLocation>
        <location evidence="9 10">Cytoplasm</location>
    </subcellularLocation>
</comment>
<comment type="similarity">
    <text evidence="1 9 10">Belongs to the ferrochelatase family.</text>
</comment>
<dbReference type="InterPro" id="IPR001015">
    <property type="entry name" value="Ferrochelatase"/>
</dbReference>
<dbReference type="RefSeq" id="WP_066593942.1">
    <property type="nucleotide sequence ID" value="NZ_CAJTBZ010000013.1"/>
</dbReference>
<dbReference type="HAMAP" id="MF_00323">
    <property type="entry name" value="Ferrochelatase"/>
    <property type="match status" value="1"/>
</dbReference>
<dbReference type="Proteomes" id="UP000214610">
    <property type="component" value="Unassembled WGS sequence"/>
</dbReference>
<keyword evidence="12" id="KW-1185">Reference proteome</keyword>
<evidence type="ECO:0000256" key="3">
    <source>
        <dbReference type="ARBA" id="ARBA00022723"/>
    </source>
</evidence>
<dbReference type="CDD" id="cd03411">
    <property type="entry name" value="Ferrochelatase_N"/>
    <property type="match status" value="1"/>
</dbReference>
<reference evidence="12" key="1">
    <citation type="submission" date="2017-05" db="EMBL/GenBank/DDBJ databases">
        <title>Improved OligoMM genomes.</title>
        <authorList>
            <person name="Garzetti D."/>
        </authorList>
    </citation>
    <scope>NUCLEOTIDE SEQUENCE [LARGE SCALE GENOMIC DNA]</scope>
    <source>
        <strain evidence="12">YL45</strain>
    </source>
</reference>
<dbReference type="GeneID" id="78361964"/>
<comment type="pathway">
    <text evidence="9 10">Porphyrin-containing compound metabolism; protoheme biosynthesis; protoheme from protoporphyrin-IX: step 1/1.</text>
</comment>
<dbReference type="PANTHER" id="PTHR11108:SF1">
    <property type="entry name" value="FERROCHELATASE, MITOCHONDRIAL"/>
    <property type="match status" value="1"/>
</dbReference>
<keyword evidence="7 9" id="KW-0627">Porphyrin biosynthesis</keyword>
<sequence length="335" mass="38141">MSYDRTAVVFVNLGSPKESTPKAVKQFLKEFLGDPRVIEVNPILWKIILNLIILPIRSPQSAKRYETIWTPEGSPLVVETEKLVGGMGQRLGKKFPGLFCTYAMRYGDPSIANVVRNLHLEKGFQKILLVPLNPQYSATTTGSVMDALCDVLKTMRSQPEIRMVRDFHNEDAYIEALAKSISDFWKKHSPLGEKGKLVLSFHGMPQSYVNKGDPYQDQTVVESDLIANRLNLKSDQWIRTYQSRFGKDVWLQPYTEPTLVELAKKGTERIDIVCPSFITDCLETHEEIEGEARKAFLDAGGKEFNYIPCLNAQDYWLDLFSDFLGKHLNGWEEQS</sequence>
<dbReference type="InterPro" id="IPR019772">
    <property type="entry name" value="Ferrochelatase_AS"/>
</dbReference>
<evidence type="ECO:0000313" key="12">
    <source>
        <dbReference type="Proteomes" id="UP000214610"/>
    </source>
</evidence>
<keyword evidence="5 9" id="KW-0350">Heme biosynthesis</keyword>
<keyword evidence="4 9" id="KW-0408">Iron</keyword>
<keyword evidence="3 9" id="KW-0479">Metal-binding</keyword>
<evidence type="ECO:0000256" key="10">
    <source>
        <dbReference type="RuleBase" id="RU000607"/>
    </source>
</evidence>
<organism evidence="11 12">
    <name type="scientific">Turicimonas muris</name>
    <dbReference type="NCBI Taxonomy" id="1796652"/>
    <lineage>
        <taxon>Bacteria</taxon>
        <taxon>Pseudomonadati</taxon>
        <taxon>Pseudomonadota</taxon>
        <taxon>Betaproteobacteria</taxon>
        <taxon>Burkholderiales</taxon>
        <taxon>Sutterellaceae</taxon>
        <taxon>Turicimonas</taxon>
    </lineage>
</organism>
<dbReference type="InterPro" id="IPR033659">
    <property type="entry name" value="Ferrochelatase_N"/>
</dbReference>
<dbReference type="PROSITE" id="PS00534">
    <property type="entry name" value="FERROCHELATASE"/>
    <property type="match status" value="1"/>
</dbReference>
<evidence type="ECO:0000256" key="4">
    <source>
        <dbReference type="ARBA" id="ARBA00023004"/>
    </source>
</evidence>
<dbReference type="InterPro" id="IPR033644">
    <property type="entry name" value="Ferrochelatase_C"/>
</dbReference>
<evidence type="ECO:0000256" key="9">
    <source>
        <dbReference type="HAMAP-Rule" id="MF_00323"/>
    </source>
</evidence>
<comment type="function">
    <text evidence="9 10">Catalyzes the ferrous insertion into protoporphyrin IX.</text>
</comment>
<dbReference type="PANTHER" id="PTHR11108">
    <property type="entry name" value="FERROCHELATASE"/>
    <property type="match status" value="1"/>
</dbReference>
<keyword evidence="6 9" id="KW-0456">Lyase</keyword>
<dbReference type="EMBL" id="NHMP01000006">
    <property type="protein sequence ID" value="OXE46013.1"/>
    <property type="molecule type" value="Genomic_DNA"/>
</dbReference>
<dbReference type="NCBIfam" id="TIGR00109">
    <property type="entry name" value="hemH"/>
    <property type="match status" value="1"/>
</dbReference>
<keyword evidence="2 9" id="KW-0963">Cytoplasm</keyword>
<dbReference type="GO" id="GO:0004325">
    <property type="term" value="F:ferrochelatase activity"/>
    <property type="evidence" value="ECO:0007669"/>
    <property type="project" value="UniProtKB-UniRule"/>
</dbReference>
<feature type="binding site" evidence="9">
    <location>
        <position position="283"/>
    </location>
    <ligand>
        <name>Fe(2+)</name>
        <dbReference type="ChEBI" id="CHEBI:29033"/>
    </ligand>
</feature>
<evidence type="ECO:0000313" key="11">
    <source>
        <dbReference type="EMBL" id="OXE46013.1"/>
    </source>
</evidence>
<dbReference type="AlphaFoldDB" id="A0A227KEF7"/>
<comment type="catalytic activity">
    <reaction evidence="9 10">
        <text>heme b + 2 H(+) = protoporphyrin IX + Fe(2+)</text>
        <dbReference type="Rhea" id="RHEA:22584"/>
        <dbReference type="ChEBI" id="CHEBI:15378"/>
        <dbReference type="ChEBI" id="CHEBI:29033"/>
        <dbReference type="ChEBI" id="CHEBI:57306"/>
        <dbReference type="ChEBI" id="CHEBI:60344"/>
        <dbReference type="EC" id="4.98.1.1"/>
    </reaction>
</comment>
<dbReference type="SUPFAM" id="SSF53800">
    <property type="entry name" value="Chelatase"/>
    <property type="match status" value="1"/>
</dbReference>
<gene>
    <name evidence="9" type="primary">hemH</name>
    <name evidence="11" type="ORF">ADH67_09835</name>
</gene>
<evidence type="ECO:0000256" key="8">
    <source>
        <dbReference type="ARBA" id="ARBA00024536"/>
    </source>
</evidence>
<comment type="catalytic activity">
    <reaction evidence="8">
        <text>Fe-coproporphyrin III + 2 H(+) = coproporphyrin III + Fe(2+)</text>
        <dbReference type="Rhea" id="RHEA:49572"/>
        <dbReference type="ChEBI" id="CHEBI:15378"/>
        <dbReference type="ChEBI" id="CHEBI:29033"/>
        <dbReference type="ChEBI" id="CHEBI:68438"/>
        <dbReference type="ChEBI" id="CHEBI:131725"/>
        <dbReference type="EC" id="4.99.1.9"/>
    </reaction>
    <physiologicalReaction direction="right-to-left" evidence="8">
        <dbReference type="Rhea" id="RHEA:49574"/>
    </physiologicalReaction>
</comment>
<feature type="binding site" evidence="9">
    <location>
        <position position="202"/>
    </location>
    <ligand>
        <name>Fe(2+)</name>
        <dbReference type="ChEBI" id="CHEBI:29033"/>
    </ligand>
</feature>
<dbReference type="CDD" id="cd00419">
    <property type="entry name" value="Ferrochelatase_C"/>
    <property type="match status" value="1"/>
</dbReference>
<dbReference type="GO" id="GO:0006783">
    <property type="term" value="P:heme biosynthetic process"/>
    <property type="evidence" value="ECO:0007669"/>
    <property type="project" value="UniProtKB-UniRule"/>
</dbReference>
<evidence type="ECO:0000256" key="5">
    <source>
        <dbReference type="ARBA" id="ARBA00023133"/>
    </source>
</evidence>
<evidence type="ECO:0000256" key="1">
    <source>
        <dbReference type="ARBA" id="ARBA00007718"/>
    </source>
</evidence>
<accession>A0A227KEF7</accession>
<dbReference type="FunFam" id="3.40.50.1400:FF:000002">
    <property type="entry name" value="Ferrochelatase"/>
    <property type="match status" value="1"/>
</dbReference>
<name>A0A227KEF7_9BURK</name>
<dbReference type="GO" id="GO:0005737">
    <property type="term" value="C:cytoplasm"/>
    <property type="evidence" value="ECO:0007669"/>
    <property type="project" value="UniProtKB-SubCell"/>
</dbReference>
<evidence type="ECO:0000256" key="7">
    <source>
        <dbReference type="ARBA" id="ARBA00023244"/>
    </source>
</evidence>
<dbReference type="EC" id="4.98.1.1" evidence="9 10"/>
<dbReference type="Gene3D" id="3.40.50.1400">
    <property type="match status" value="2"/>
</dbReference>
<evidence type="ECO:0000256" key="2">
    <source>
        <dbReference type="ARBA" id="ARBA00022490"/>
    </source>
</evidence>
<protein>
    <recommendedName>
        <fullName evidence="9 10">Ferrochelatase</fullName>
        <ecNumber evidence="9 10">4.98.1.1</ecNumber>
    </recommendedName>
    <alternativeName>
        <fullName evidence="9">Heme synthase</fullName>
    </alternativeName>
    <alternativeName>
        <fullName evidence="9">Protoheme ferro-lyase</fullName>
    </alternativeName>
</protein>
<dbReference type="UniPathway" id="UPA00252">
    <property type="reaction ID" value="UER00325"/>
</dbReference>
<evidence type="ECO:0000256" key="6">
    <source>
        <dbReference type="ARBA" id="ARBA00023239"/>
    </source>
</evidence>
<dbReference type="GO" id="GO:0046872">
    <property type="term" value="F:metal ion binding"/>
    <property type="evidence" value="ECO:0007669"/>
    <property type="project" value="UniProtKB-KW"/>
</dbReference>